<protein>
    <submittedName>
        <fullName evidence="2">Uncharacterized protein</fullName>
    </submittedName>
</protein>
<keyword evidence="4" id="KW-1185">Reference proteome</keyword>
<sequence length="285" mass="32005">MFSTLTEEETLAANNGYDIESINDSQFWNSGSERGEVSKHDDDYIQQSFDDSAFNSSVSSYRDAHKNYNSIGISSLESRDYSFALPHNKLTRPTTLTTSTILSEKRDNQQPKSKSFMSSLKHLALPKSKKNRHQSASSQNSSINNLPTSSEPVSPYNLSEEIVYLPRKTDPTVRRSRSISQSFKNLFRTNSKQKSNGHKLNPPEITVERENGNAVLEEKNLMKTPTSSTKLSKKLSFLRRRSKQKKSSSSTNSLSSYDVSRTESVRNTPIRANAGGPLLIRLNAQ</sequence>
<feature type="region of interest" description="Disordered" evidence="1">
    <location>
        <begin position="223"/>
        <end position="271"/>
    </location>
</feature>
<feature type="compositionally biased region" description="Low complexity" evidence="1">
    <location>
        <begin position="247"/>
        <end position="256"/>
    </location>
</feature>
<dbReference type="Proteomes" id="UP000681722">
    <property type="component" value="Unassembled WGS sequence"/>
</dbReference>
<feature type="region of interest" description="Disordered" evidence="1">
    <location>
        <begin position="96"/>
        <end position="154"/>
    </location>
</feature>
<name>A0A814MVC3_9BILA</name>
<dbReference type="Proteomes" id="UP000663829">
    <property type="component" value="Unassembled WGS sequence"/>
</dbReference>
<feature type="compositionally biased region" description="Basic residues" evidence="1">
    <location>
        <begin position="231"/>
        <end position="246"/>
    </location>
</feature>
<feature type="compositionally biased region" description="Low complexity" evidence="1">
    <location>
        <begin position="134"/>
        <end position="145"/>
    </location>
</feature>
<evidence type="ECO:0000313" key="3">
    <source>
        <dbReference type="EMBL" id="CAF3849231.1"/>
    </source>
</evidence>
<gene>
    <name evidence="2" type="ORF">GPM918_LOCUS17890</name>
    <name evidence="3" type="ORF">SRO942_LOCUS17887</name>
</gene>
<comment type="caution">
    <text evidence="2">The sequence shown here is derived from an EMBL/GenBank/DDBJ whole genome shotgun (WGS) entry which is preliminary data.</text>
</comment>
<accession>A0A814MVC3</accession>
<dbReference type="OrthoDB" id="9993388at2759"/>
<dbReference type="EMBL" id="CAJOBC010005032">
    <property type="protein sequence ID" value="CAF3849231.1"/>
    <property type="molecule type" value="Genomic_DNA"/>
</dbReference>
<organism evidence="2 4">
    <name type="scientific">Didymodactylos carnosus</name>
    <dbReference type="NCBI Taxonomy" id="1234261"/>
    <lineage>
        <taxon>Eukaryota</taxon>
        <taxon>Metazoa</taxon>
        <taxon>Spiralia</taxon>
        <taxon>Gnathifera</taxon>
        <taxon>Rotifera</taxon>
        <taxon>Eurotatoria</taxon>
        <taxon>Bdelloidea</taxon>
        <taxon>Philodinida</taxon>
        <taxon>Philodinidae</taxon>
        <taxon>Didymodactylos</taxon>
    </lineage>
</organism>
<reference evidence="2" key="1">
    <citation type="submission" date="2021-02" db="EMBL/GenBank/DDBJ databases">
        <authorList>
            <person name="Nowell W R."/>
        </authorList>
    </citation>
    <scope>NUCLEOTIDE SEQUENCE</scope>
</reference>
<proteinExistence type="predicted"/>
<dbReference type="AlphaFoldDB" id="A0A814MVC3"/>
<dbReference type="EMBL" id="CAJNOQ010005032">
    <property type="protein sequence ID" value="CAF1083533.1"/>
    <property type="molecule type" value="Genomic_DNA"/>
</dbReference>
<evidence type="ECO:0000313" key="2">
    <source>
        <dbReference type="EMBL" id="CAF1083533.1"/>
    </source>
</evidence>
<evidence type="ECO:0000256" key="1">
    <source>
        <dbReference type="SAM" id="MobiDB-lite"/>
    </source>
</evidence>
<evidence type="ECO:0000313" key="4">
    <source>
        <dbReference type="Proteomes" id="UP000663829"/>
    </source>
</evidence>